<dbReference type="Pfam" id="PF10373">
    <property type="entry name" value="EST1_DNA_bind"/>
    <property type="match status" value="1"/>
</dbReference>
<evidence type="ECO:0000259" key="4">
    <source>
        <dbReference type="Pfam" id="PF10374"/>
    </source>
</evidence>
<dbReference type="AlphaFoldDB" id="A0A642V3F8"/>
<feature type="region of interest" description="Disordered" evidence="2">
    <location>
        <begin position="852"/>
        <end position="874"/>
    </location>
</feature>
<dbReference type="GO" id="GO:0000184">
    <property type="term" value="P:nuclear-transcribed mRNA catabolic process, nonsense-mediated decay"/>
    <property type="evidence" value="ECO:0007669"/>
    <property type="project" value="UniProtKB-KW"/>
</dbReference>
<sequence length="874" mass="97054">MDRDIQQPNAMDPDKSQPDALNRDKTQLDQFLANPLESSWLLGFFNQFHARHSATVLENVANEVEGAAVVKTATPKLVDQLWLQFHYPVIKYYKYAVAQVFIDCREQFELTKHFRPRAIEARKIYQEFVKLSKLVKRFYLELAQQLLRSYSVDIVPHRIQMRLAGPTTSSATEKLSEPLSQVLGLTIHRLIVALADIERHLVSVDHTYVRPCLSYKEWRQSRDAKGMEKSARLINDYGPALDYYHDCMRIMPTVGEPYNHIGMIYNSIDDRFTALYWFIRSQFTRTAQVDVAQKNFHALMAKGWFINQLSKVSLVDVNVVGGVADLNNMLVSLCGFVYMPEVYVKGRAAQGATQFINGIPHSKMEASFFTVLARDVDAICTQLPDLFIQHLSVLFGFCRIIGNTRKQVAMKAIKRLTYRYIDTLFDMIATYKGDVLPSALLVAMRLVLAWLKEDSTALSGFHERDQSVMALAKVLNRLGVKGWPTTRPVRAYYFHEDVDLRDFSLINNRFRDCDDDAVFDSVDFMAGDFSALIDPTRGPMFLPPGCTSVPQYEDALRTAAILVVGDSVLEFNRAGFDKTDRGYVYDAKKRKASKEPKPKKKNKKNADHGNANSNGNGNGNANNDGSYAAVVSKPPAAQQAPPNVAPSLSVSASIGPSVGPADSLEHLQTQMMNHIQNTLKAAETSPAAETDSQASSVGVASEEVAEVAEIQSRQQSLQPEEANSRVLESMVDSLVEDVARVTVDQSTEPVHQVPTLATPLAPTAPTNPAPVHVSAPAPLPVSSAPTLPMPSVQATPTYTAPQPPLMPQAYPQYQAAGAYAPSASIWGPQYMSQYPQYQTPMFSGGMAPSMPSAPGYPQVYGEHKDDPSQWQFLQ</sequence>
<organism evidence="5 6">
    <name type="scientific">Diutina rugosa</name>
    <name type="common">Yeast</name>
    <name type="synonym">Candida rugosa</name>
    <dbReference type="NCBI Taxonomy" id="5481"/>
    <lineage>
        <taxon>Eukaryota</taxon>
        <taxon>Fungi</taxon>
        <taxon>Dikarya</taxon>
        <taxon>Ascomycota</taxon>
        <taxon>Saccharomycotina</taxon>
        <taxon>Pichiomycetes</taxon>
        <taxon>Debaryomycetaceae</taxon>
        <taxon>Diutina</taxon>
    </lineage>
</organism>
<comment type="function">
    <text evidence="1">Plays a role in nonsense-mediated mRNA decay.</text>
</comment>
<feature type="region of interest" description="Disordered" evidence="2">
    <location>
        <begin position="679"/>
        <end position="700"/>
    </location>
</feature>
<reference evidence="5 6" key="1">
    <citation type="submission" date="2019-07" db="EMBL/GenBank/DDBJ databases">
        <title>Genome assembly of two rare yeast pathogens: Diutina rugosa and Trichomonascus ciferrii.</title>
        <authorList>
            <person name="Mixao V."/>
            <person name="Saus E."/>
            <person name="Hansen A."/>
            <person name="Lass-Flor C."/>
            <person name="Gabaldon T."/>
        </authorList>
    </citation>
    <scope>NUCLEOTIDE SEQUENCE [LARGE SCALE GENOMIC DNA]</scope>
    <source>
        <strain evidence="5 6">CBS 613</strain>
    </source>
</reference>
<dbReference type="GO" id="GO:0005697">
    <property type="term" value="C:telomerase holoenzyme complex"/>
    <property type="evidence" value="ECO:0007669"/>
    <property type="project" value="TreeGrafter"/>
</dbReference>
<dbReference type="OMA" id="HYPIFKW"/>
<dbReference type="PANTHER" id="PTHR15696">
    <property type="entry name" value="SMG-7 SUPPRESSOR WITH MORPHOLOGICAL EFFECT ON GENITALIA PROTEIN 7"/>
    <property type="match status" value="1"/>
</dbReference>
<dbReference type="RefSeq" id="XP_034014443.1">
    <property type="nucleotide sequence ID" value="XM_034159061.1"/>
</dbReference>
<dbReference type="OrthoDB" id="69928at2759"/>
<dbReference type="EMBL" id="SWFT01000027">
    <property type="protein sequence ID" value="KAA8907092.1"/>
    <property type="molecule type" value="Genomic_DNA"/>
</dbReference>
<dbReference type="Proteomes" id="UP000449547">
    <property type="component" value="Unassembled WGS sequence"/>
</dbReference>
<dbReference type="GO" id="GO:0070034">
    <property type="term" value="F:telomerase RNA binding"/>
    <property type="evidence" value="ECO:0007669"/>
    <property type="project" value="TreeGrafter"/>
</dbReference>
<protein>
    <recommendedName>
        <fullName evidence="1">Nonsense-mediated mRNA decay factor</fullName>
    </recommendedName>
</protein>
<comment type="subcellular location">
    <subcellularLocation>
        <location evidence="1">Nucleus</location>
    </subcellularLocation>
</comment>
<proteinExistence type="predicted"/>
<feature type="compositionally biased region" description="Basic and acidic residues" evidence="2">
    <location>
        <begin position="12"/>
        <end position="21"/>
    </location>
</feature>
<feature type="region of interest" description="Disordered" evidence="2">
    <location>
        <begin position="1"/>
        <end position="21"/>
    </location>
</feature>
<keyword evidence="6" id="KW-1185">Reference proteome</keyword>
<evidence type="ECO:0000259" key="3">
    <source>
        <dbReference type="Pfam" id="PF10373"/>
    </source>
</evidence>
<feature type="region of interest" description="Disordered" evidence="2">
    <location>
        <begin position="587"/>
        <end position="628"/>
    </location>
</feature>
<keyword evidence="1" id="KW-0866">Nonsense-mediated mRNA decay</keyword>
<evidence type="ECO:0000256" key="2">
    <source>
        <dbReference type="SAM" id="MobiDB-lite"/>
    </source>
</evidence>
<dbReference type="Gene3D" id="1.25.40.10">
    <property type="entry name" value="Tetratricopeptide repeat domain"/>
    <property type="match status" value="1"/>
</dbReference>
<dbReference type="GO" id="GO:0042162">
    <property type="term" value="F:telomeric DNA binding"/>
    <property type="evidence" value="ECO:0007669"/>
    <property type="project" value="TreeGrafter"/>
</dbReference>
<evidence type="ECO:0000313" key="6">
    <source>
        <dbReference type="Proteomes" id="UP000449547"/>
    </source>
</evidence>
<dbReference type="InterPro" id="IPR045153">
    <property type="entry name" value="Est1/Ebs1-like"/>
</dbReference>
<comment type="caution">
    <text evidence="5">The sequence shown here is derived from an EMBL/GenBank/DDBJ whole genome shotgun (WGS) entry which is preliminary data.</text>
</comment>
<accession>A0A642V3F8</accession>
<evidence type="ECO:0000256" key="1">
    <source>
        <dbReference type="RuleBase" id="RU369098"/>
    </source>
</evidence>
<dbReference type="InterPro" id="IPR011990">
    <property type="entry name" value="TPR-like_helical_dom_sf"/>
</dbReference>
<dbReference type="GeneID" id="54779429"/>
<dbReference type="SUPFAM" id="SSF48452">
    <property type="entry name" value="TPR-like"/>
    <property type="match status" value="1"/>
</dbReference>
<feature type="compositionally biased region" description="Low complexity" evidence="2">
    <location>
        <begin position="608"/>
        <end position="628"/>
    </location>
</feature>
<dbReference type="InterPro" id="IPR018834">
    <property type="entry name" value="DNA/RNA-bd_Est1-type"/>
</dbReference>
<gene>
    <name evidence="5" type="ORF">DIURU_000776</name>
</gene>
<feature type="domain" description="Telomerase activating protein Est1-like N-terminal" evidence="4">
    <location>
        <begin position="77"/>
        <end position="201"/>
    </location>
</feature>
<keyword evidence="1" id="KW-0539">Nucleus</keyword>
<dbReference type="InterPro" id="IPR019458">
    <property type="entry name" value="Est1-like_N"/>
</dbReference>
<feature type="compositionally biased region" description="Basic residues" evidence="2">
    <location>
        <begin position="588"/>
        <end position="603"/>
    </location>
</feature>
<feature type="domain" description="DNA/RNA-binding" evidence="3">
    <location>
        <begin position="240"/>
        <end position="510"/>
    </location>
</feature>
<dbReference type="Pfam" id="PF10374">
    <property type="entry name" value="EST1"/>
    <property type="match status" value="1"/>
</dbReference>
<evidence type="ECO:0000313" key="5">
    <source>
        <dbReference type="EMBL" id="KAA8907092.1"/>
    </source>
</evidence>
<name>A0A642V3F8_DIURU</name>
<dbReference type="VEuPathDB" id="FungiDB:DIURU_000776"/>
<dbReference type="PANTHER" id="PTHR15696:SF0">
    <property type="entry name" value="TELOMERASE-BINDING PROTEIN EST1A"/>
    <property type="match status" value="1"/>
</dbReference>